<feature type="transmembrane region" description="Helical" evidence="1">
    <location>
        <begin position="150"/>
        <end position="167"/>
    </location>
</feature>
<keyword evidence="1" id="KW-0812">Transmembrane</keyword>
<feature type="transmembrane region" description="Helical" evidence="1">
    <location>
        <begin position="188"/>
        <end position="210"/>
    </location>
</feature>
<comment type="caution">
    <text evidence="2">The sequence shown here is derived from an EMBL/GenBank/DDBJ whole genome shotgun (WGS) entry which is preliminary data.</text>
</comment>
<sequence>MLEAFLIGLAAQPVTPAVLALFVDRVWPRASARPPASVQRLATGLVGRLNRADRPAATRQMRGFLLWSVVALFALGAGFGLARALPALLPPEFVSLAELLLLAAGMGFNGARAAAGRAVDGVAGLAPSRAGEVARVACDRLATRLADGPVALILGWLALGLPGLFLLKAGQWLVAAVEADRDGAFGRAVRACHAVVTLPASFIAGVLIGFGRLPPRGLNPAAAALSAALGRRGFALPAQRVAAALVLVDRAHALWLLALVVAGVTAAALG</sequence>
<reference evidence="2 3" key="1">
    <citation type="submission" date="2018-05" db="EMBL/GenBank/DDBJ databases">
        <title>Zavarzinia sp. HR-AS.</title>
        <authorList>
            <person name="Lee Y."/>
            <person name="Jeon C.O."/>
        </authorList>
    </citation>
    <scope>NUCLEOTIDE SEQUENCE [LARGE SCALE GENOMIC DNA]</scope>
    <source>
        <strain evidence="2 3">HR-AS</strain>
    </source>
</reference>
<organism evidence="2 3">
    <name type="scientific">Zavarzinia aquatilis</name>
    <dbReference type="NCBI Taxonomy" id="2211142"/>
    <lineage>
        <taxon>Bacteria</taxon>
        <taxon>Pseudomonadati</taxon>
        <taxon>Pseudomonadota</taxon>
        <taxon>Alphaproteobacteria</taxon>
        <taxon>Rhodospirillales</taxon>
        <taxon>Zavarziniaceae</taxon>
        <taxon>Zavarzinia</taxon>
    </lineage>
</organism>
<dbReference type="Proteomes" id="UP000245461">
    <property type="component" value="Unassembled WGS sequence"/>
</dbReference>
<evidence type="ECO:0000256" key="1">
    <source>
        <dbReference type="SAM" id="Phobius"/>
    </source>
</evidence>
<keyword evidence="1" id="KW-0472">Membrane</keyword>
<keyword evidence="1" id="KW-1133">Transmembrane helix</keyword>
<evidence type="ECO:0000313" key="3">
    <source>
        <dbReference type="Proteomes" id="UP000245461"/>
    </source>
</evidence>
<evidence type="ECO:0000313" key="2">
    <source>
        <dbReference type="EMBL" id="PWR25139.1"/>
    </source>
</evidence>
<dbReference type="RefSeq" id="WP_109903283.1">
    <property type="nucleotide sequence ID" value="NZ_QGLE01000002.1"/>
</dbReference>
<feature type="transmembrane region" description="Helical" evidence="1">
    <location>
        <begin position="64"/>
        <end position="85"/>
    </location>
</feature>
<gene>
    <name evidence="2" type="ORF">DKG74_05080</name>
</gene>
<dbReference type="EMBL" id="QGLE01000002">
    <property type="protein sequence ID" value="PWR25139.1"/>
    <property type="molecule type" value="Genomic_DNA"/>
</dbReference>
<feature type="transmembrane region" description="Helical" evidence="1">
    <location>
        <begin position="252"/>
        <end position="269"/>
    </location>
</feature>
<evidence type="ECO:0008006" key="4">
    <source>
        <dbReference type="Google" id="ProtNLM"/>
    </source>
</evidence>
<dbReference type="OrthoDB" id="10021010at2"/>
<proteinExistence type="predicted"/>
<feature type="transmembrane region" description="Helical" evidence="1">
    <location>
        <begin position="6"/>
        <end position="23"/>
    </location>
</feature>
<protein>
    <recommendedName>
        <fullName evidence="4">Cobalamin biosynthesis protein CobD</fullName>
    </recommendedName>
</protein>
<dbReference type="AlphaFoldDB" id="A0A317EDZ4"/>
<name>A0A317EDZ4_9PROT</name>
<accession>A0A317EDZ4</accession>
<keyword evidence="3" id="KW-1185">Reference proteome</keyword>